<dbReference type="PANTHER" id="PTHR34183:SF1">
    <property type="entry name" value="ENDOLYTIC PEPTIDOGLYCAN TRANSGLYCOSYLASE RLPA"/>
    <property type="match status" value="1"/>
</dbReference>
<name>A0A1G2LR47_9BACT</name>
<feature type="domain" description="LysM" evidence="1">
    <location>
        <begin position="48"/>
        <end position="91"/>
    </location>
</feature>
<proteinExistence type="predicted"/>
<dbReference type="Proteomes" id="UP000178302">
    <property type="component" value="Unassembled WGS sequence"/>
</dbReference>
<evidence type="ECO:0000313" key="3">
    <source>
        <dbReference type="Proteomes" id="UP000178302"/>
    </source>
</evidence>
<dbReference type="SMART" id="SM00257">
    <property type="entry name" value="LysM"/>
    <property type="match status" value="1"/>
</dbReference>
<dbReference type="InterPro" id="IPR036779">
    <property type="entry name" value="LysM_dom_sf"/>
</dbReference>
<sequence length="197" mass="23042">MLKFIFTVLAVLLFLLFFVDQFAKQKIHTGKMKLESKAELKKEKNLFIIHKVKRGENLWKISKMYFVDFQSIKKWNKLKGDKIRPNQRLKIFGFREATASWYGKEFHGRKMANGRKFNMYNPDLAAHKYLPEGSKILVIREIAGDEGKEIKRNLIEITDRGPYIGGRDFDLSYSCAKRLNFLKEGVIKIKYRVVSGG</sequence>
<reference evidence="2 3" key="1">
    <citation type="journal article" date="2016" name="Nat. Commun.">
        <title>Thousands of microbial genomes shed light on interconnected biogeochemical processes in an aquifer system.</title>
        <authorList>
            <person name="Anantharaman K."/>
            <person name="Brown C.T."/>
            <person name="Hug L.A."/>
            <person name="Sharon I."/>
            <person name="Castelle C.J."/>
            <person name="Probst A.J."/>
            <person name="Thomas B.C."/>
            <person name="Singh A."/>
            <person name="Wilkins M.J."/>
            <person name="Karaoz U."/>
            <person name="Brodie E.L."/>
            <person name="Williams K.H."/>
            <person name="Hubbard S.S."/>
            <person name="Banfield J.F."/>
        </authorList>
    </citation>
    <scope>NUCLEOTIDE SEQUENCE [LARGE SCALE GENOMIC DNA]</scope>
</reference>
<dbReference type="Gene3D" id="3.10.350.10">
    <property type="entry name" value="LysM domain"/>
    <property type="match status" value="1"/>
</dbReference>
<gene>
    <name evidence="2" type="ORF">A2909_02855</name>
</gene>
<organism evidence="2 3">
    <name type="scientific">Candidatus Tagabacteria bacterium RIFCSPLOWO2_01_FULL_39_11</name>
    <dbReference type="NCBI Taxonomy" id="1802295"/>
    <lineage>
        <taxon>Bacteria</taxon>
        <taxon>Candidatus Tagaibacteriota</taxon>
    </lineage>
</organism>
<accession>A0A1G2LR47</accession>
<dbReference type="InterPro" id="IPR018392">
    <property type="entry name" value="LysM"/>
</dbReference>
<evidence type="ECO:0000259" key="1">
    <source>
        <dbReference type="PROSITE" id="PS51782"/>
    </source>
</evidence>
<dbReference type="PANTHER" id="PTHR34183">
    <property type="entry name" value="ENDOLYTIC PEPTIDOGLYCAN TRANSGLYCOSYLASE RLPA"/>
    <property type="match status" value="1"/>
</dbReference>
<protein>
    <recommendedName>
        <fullName evidence="1">LysM domain-containing protein</fullName>
    </recommendedName>
</protein>
<dbReference type="AlphaFoldDB" id="A0A1G2LR47"/>
<dbReference type="Pfam" id="PF01476">
    <property type="entry name" value="LysM"/>
    <property type="match status" value="1"/>
</dbReference>
<dbReference type="PROSITE" id="PS51782">
    <property type="entry name" value="LYSM"/>
    <property type="match status" value="1"/>
</dbReference>
<dbReference type="SUPFAM" id="SSF54106">
    <property type="entry name" value="LysM domain"/>
    <property type="match status" value="1"/>
</dbReference>
<evidence type="ECO:0000313" key="2">
    <source>
        <dbReference type="EMBL" id="OHA14110.1"/>
    </source>
</evidence>
<comment type="caution">
    <text evidence="2">The sequence shown here is derived from an EMBL/GenBank/DDBJ whole genome shotgun (WGS) entry which is preliminary data.</text>
</comment>
<dbReference type="CDD" id="cd22268">
    <property type="entry name" value="DPBB_RlpA-like"/>
    <property type="match status" value="1"/>
</dbReference>
<dbReference type="InterPro" id="IPR036908">
    <property type="entry name" value="RlpA-like_sf"/>
</dbReference>
<dbReference type="EMBL" id="MHQZ01000017">
    <property type="protein sequence ID" value="OHA14110.1"/>
    <property type="molecule type" value="Genomic_DNA"/>
</dbReference>
<dbReference type="Pfam" id="PF03330">
    <property type="entry name" value="DPBB_1"/>
    <property type="match status" value="1"/>
</dbReference>
<dbReference type="InterPro" id="IPR009009">
    <property type="entry name" value="RlpA-like_DPBB"/>
</dbReference>
<dbReference type="Gene3D" id="2.40.40.10">
    <property type="entry name" value="RlpA-like domain"/>
    <property type="match status" value="1"/>
</dbReference>
<dbReference type="CDD" id="cd00118">
    <property type="entry name" value="LysM"/>
    <property type="match status" value="1"/>
</dbReference>